<evidence type="ECO:0008006" key="3">
    <source>
        <dbReference type="Google" id="ProtNLM"/>
    </source>
</evidence>
<dbReference type="Proteomes" id="UP000178583">
    <property type="component" value="Unassembled WGS sequence"/>
</dbReference>
<evidence type="ECO:0000313" key="2">
    <source>
        <dbReference type="Proteomes" id="UP000178583"/>
    </source>
</evidence>
<dbReference type="SUPFAM" id="SSF52096">
    <property type="entry name" value="ClpP/crotonase"/>
    <property type="match status" value="1"/>
</dbReference>
<name>A0A1F5EE69_9BACT</name>
<gene>
    <name evidence="1" type="ORF">A2215_03160</name>
</gene>
<proteinExistence type="predicted"/>
<dbReference type="STRING" id="1797472.A2215_03160"/>
<dbReference type="Pfam" id="PF01972">
    <property type="entry name" value="SDH_protease"/>
    <property type="match status" value="1"/>
</dbReference>
<dbReference type="InterPro" id="IPR002825">
    <property type="entry name" value="Pept_S49_ser-pept_pro"/>
</dbReference>
<dbReference type="GO" id="GO:0016020">
    <property type="term" value="C:membrane"/>
    <property type="evidence" value="ECO:0007669"/>
    <property type="project" value="InterPro"/>
</dbReference>
<dbReference type="PANTHER" id="PTHR35984">
    <property type="entry name" value="PERIPLASMIC SERINE PROTEASE"/>
    <property type="match status" value="1"/>
</dbReference>
<dbReference type="InterPro" id="IPR029045">
    <property type="entry name" value="ClpP/crotonase-like_dom_sf"/>
</dbReference>
<accession>A0A1F5EE69</accession>
<comment type="caution">
    <text evidence="1">The sequence shown here is derived from an EMBL/GenBank/DDBJ whole genome shotgun (WGS) entry which is preliminary data.</text>
</comment>
<evidence type="ECO:0000313" key="1">
    <source>
        <dbReference type="EMBL" id="OGD65590.1"/>
    </source>
</evidence>
<dbReference type="Gene3D" id="3.90.226.10">
    <property type="entry name" value="2-enoyl-CoA Hydratase, Chain A, domain 1"/>
    <property type="match status" value="1"/>
</dbReference>
<organism evidence="1 2">
    <name type="scientific">Candidatus Berkelbacteria bacterium RIFOXYA2_FULL_43_10</name>
    <dbReference type="NCBI Taxonomy" id="1797472"/>
    <lineage>
        <taxon>Bacteria</taxon>
        <taxon>Candidatus Berkelbacteria</taxon>
    </lineage>
</organism>
<protein>
    <recommendedName>
        <fullName evidence="3">Helix-turn-helix domain-containing protein</fullName>
    </recommendedName>
</protein>
<reference evidence="1 2" key="1">
    <citation type="journal article" date="2016" name="Nat. Commun.">
        <title>Thousands of microbial genomes shed light on interconnected biogeochemical processes in an aquifer system.</title>
        <authorList>
            <person name="Anantharaman K."/>
            <person name="Brown C.T."/>
            <person name="Hug L.A."/>
            <person name="Sharon I."/>
            <person name="Castelle C.J."/>
            <person name="Probst A.J."/>
            <person name="Thomas B.C."/>
            <person name="Singh A."/>
            <person name="Wilkins M.J."/>
            <person name="Karaoz U."/>
            <person name="Brodie E.L."/>
            <person name="Williams K.H."/>
            <person name="Hubbard S.S."/>
            <person name="Banfield J.F."/>
        </authorList>
    </citation>
    <scope>NUCLEOTIDE SEQUENCE [LARGE SCALE GENOMIC DNA]</scope>
</reference>
<dbReference type="PANTHER" id="PTHR35984:SF1">
    <property type="entry name" value="PERIPLASMIC SERINE PROTEASE"/>
    <property type="match status" value="1"/>
</dbReference>
<dbReference type="EMBL" id="MEZY01000009">
    <property type="protein sequence ID" value="OGD65590.1"/>
    <property type="molecule type" value="Genomic_DNA"/>
</dbReference>
<dbReference type="AlphaFoldDB" id="A0A1F5EE69"/>
<sequence length="359" mass="40897">MKDYISVKKASEILQVTPHYIRKLVRDGKINGHQIEKSNRWEIERKSLNSYLKTDIYNQDLASFRLPQQITIKEAVENIEDVFEADVITYIMNSNLGGIIEPNDALQLDNLLSTMSPRIKGRNNKKFKKILLVVDSGGGIIEAAIKFASIIKTYANVFEVVVPVFAKSAATILCLEADKLYMTTVSELGPIDPIVQSPTNPMLRVPASSIRQFIDQYGRELKDTDKTPLDEILLKKLNITVDPYLLGAYRTAENFAEDELIECLSKYYLDKNQLKRIKELFLHKKSHSYPILFEDIKEFGISERISEEVKLGSIKILISVFNNFMNSQNIIKIIGNRDQNQNTAIAPEQIKQRLIQTGN</sequence>